<dbReference type="EMBL" id="JAWXYB010000018">
    <property type="protein sequence ID" value="MDX5933008.1"/>
    <property type="molecule type" value="Genomic_DNA"/>
</dbReference>
<dbReference type="SMART" id="SM00116">
    <property type="entry name" value="CBS"/>
    <property type="match status" value="2"/>
</dbReference>
<feature type="transmembrane region" description="Helical" evidence="2">
    <location>
        <begin position="32"/>
        <end position="54"/>
    </location>
</feature>
<dbReference type="RefSeq" id="WP_319616022.1">
    <property type="nucleotide sequence ID" value="NZ_JAWXYB010000018.1"/>
</dbReference>
<keyword evidence="2" id="KW-0812">Transmembrane</keyword>
<feature type="transmembrane region" description="Helical" evidence="2">
    <location>
        <begin position="148"/>
        <end position="175"/>
    </location>
</feature>
<dbReference type="PANTHER" id="PTHR33741:SF5">
    <property type="entry name" value="TRANSMEMBRANE PROTEIN DDB_G0269096-RELATED"/>
    <property type="match status" value="1"/>
</dbReference>
<feature type="transmembrane region" description="Helical" evidence="2">
    <location>
        <begin position="61"/>
        <end position="80"/>
    </location>
</feature>
<dbReference type="Pfam" id="PF04982">
    <property type="entry name" value="TM_HPP"/>
    <property type="match status" value="1"/>
</dbReference>
<dbReference type="SUPFAM" id="SSF54631">
    <property type="entry name" value="CBS-domain pair"/>
    <property type="match status" value="1"/>
</dbReference>
<evidence type="ECO:0000256" key="2">
    <source>
        <dbReference type="SAM" id="Phobius"/>
    </source>
</evidence>
<feature type="transmembrane region" description="Helical" evidence="2">
    <location>
        <begin position="86"/>
        <end position="104"/>
    </location>
</feature>
<dbReference type="InterPro" id="IPR058581">
    <property type="entry name" value="TM_HPP"/>
</dbReference>
<dbReference type="InterPro" id="IPR046342">
    <property type="entry name" value="CBS_dom_sf"/>
</dbReference>
<dbReference type="AlphaFoldDB" id="A0AAW9DWD7"/>
<accession>A0AAW9DWD7</accession>
<dbReference type="InterPro" id="IPR000644">
    <property type="entry name" value="CBS_dom"/>
</dbReference>
<keyword evidence="2" id="KW-0472">Membrane</keyword>
<dbReference type="PANTHER" id="PTHR33741">
    <property type="entry name" value="TRANSMEMBRANE PROTEIN DDB_G0269096-RELATED"/>
    <property type="match status" value="1"/>
</dbReference>
<keyword evidence="5" id="KW-1185">Reference proteome</keyword>
<feature type="domain" description="CBS" evidence="3">
    <location>
        <begin position="256"/>
        <end position="312"/>
    </location>
</feature>
<proteinExistence type="predicted"/>
<dbReference type="Gene3D" id="3.10.580.10">
    <property type="entry name" value="CBS-domain"/>
    <property type="match status" value="2"/>
</dbReference>
<organism evidence="4 5">
    <name type="scientific">Acidiphilium acidophilum</name>
    <name type="common">Thiobacillus acidophilus</name>
    <dbReference type="NCBI Taxonomy" id="76588"/>
    <lineage>
        <taxon>Bacteria</taxon>
        <taxon>Pseudomonadati</taxon>
        <taxon>Pseudomonadota</taxon>
        <taxon>Alphaproteobacteria</taxon>
        <taxon>Acetobacterales</taxon>
        <taxon>Acidocellaceae</taxon>
        <taxon>Acidiphilium</taxon>
    </lineage>
</organism>
<protein>
    <submittedName>
        <fullName evidence="4">HPP family protein</fullName>
    </submittedName>
</protein>
<keyword evidence="2" id="KW-1133">Transmembrane helix</keyword>
<feature type="transmembrane region" description="Helical" evidence="2">
    <location>
        <begin position="111"/>
        <end position="128"/>
    </location>
</feature>
<reference evidence="4 5" key="1">
    <citation type="submission" date="2023-11" db="EMBL/GenBank/DDBJ databases">
        <title>MicrobeMod: A computational toolkit for identifying prokaryotic methylation and restriction-modification with nanopore sequencing.</title>
        <authorList>
            <person name="Crits-Christoph A."/>
            <person name="Kang S.C."/>
            <person name="Lee H."/>
            <person name="Ostrov N."/>
        </authorList>
    </citation>
    <scope>NUCLEOTIDE SEQUENCE [LARGE SCALE GENOMIC DNA]</scope>
    <source>
        <strain evidence="4 5">DSMZ 700</strain>
    </source>
</reference>
<evidence type="ECO:0000313" key="5">
    <source>
        <dbReference type="Proteomes" id="UP001279553"/>
    </source>
</evidence>
<dbReference type="PROSITE" id="PS51371">
    <property type="entry name" value="CBS"/>
    <property type="match status" value="1"/>
</dbReference>
<dbReference type="Proteomes" id="UP001279553">
    <property type="component" value="Unassembled WGS sequence"/>
</dbReference>
<evidence type="ECO:0000259" key="3">
    <source>
        <dbReference type="PROSITE" id="PS51371"/>
    </source>
</evidence>
<name>A0AAW9DWD7_ACIAO</name>
<dbReference type="Pfam" id="PF00571">
    <property type="entry name" value="CBS"/>
    <property type="match status" value="2"/>
</dbReference>
<comment type="caution">
    <text evidence="4">The sequence shown here is derived from an EMBL/GenBank/DDBJ whole genome shotgun (WGS) entry which is preliminary data.</text>
</comment>
<keyword evidence="1" id="KW-0129">CBS domain</keyword>
<sequence>MSTRAALPRRTLIQRFRDLSPRLSGANAFDRLVAVCGALAGIGLTGYLSSVIVFHGLHASIPLLVAPIGASSVLLFAVPASPMAQPWSIIGGNTLSALVGVAVGRLVHDPMLAAALAVALAIGVMSAMRCLHPPGGAAALTAILGGPAVTSAGFTFAFVPMALNCVVLVAIGWLFHKVSRHSYPHRPGPVAVSTHGTSDRPAPVRVGFQAEDITGALADLGETYDIDPDDLDRLLRQVEIRAFERRHGELLCAEIMSRDVVHIEAAARTGTAIALLLDHDVRTLPVIDGSRRVVGIIGLRELARPGRDVGALMSIPTITQAHLPAAALIAPLTDGRNHAVVVVDAEGRLAGIVTQTDLLAAVASRAGNCRS</sequence>
<evidence type="ECO:0000313" key="4">
    <source>
        <dbReference type="EMBL" id="MDX5933008.1"/>
    </source>
</evidence>
<evidence type="ECO:0000256" key="1">
    <source>
        <dbReference type="PROSITE-ProRule" id="PRU00703"/>
    </source>
</evidence>
<gene>
    <name evidence="4" type="ORF">SIL87_19835</name>
</gene>
<dbReference type="InterPro" id="IPR007065">
    <property type="entry name" value="HPP"/>
</dbReference>